<evidence type="ECO:0000313" key="3">
    <source>
        <dbReference type="Proteomes" id="UP000029223"/>
    </source>
</evidence>
<reference evidence="3" key="1">
    <citation type="submission" date="2014-09" db="EMBL/GenBank/DDBJ databases">
        <title>Vibrio variabilis JCM 19239. (C206) whole genome shotgun sequence.</title>
        <authorList>
            <person name="Sawabe T."/>
            <person name="Meirelles P."/>
            <person name="Nakanishi M."/>
            <person name="Sayaka M."/>
            <person name="Hattori M."/>
            <person name="Ohkuma M."/>
        </authorList>
    </citation>
    <scope>NUCLEOTIDE SEQUENCE [LARGE SCALE GENOMIC DNA]</scope>
    <source>
        <strain evidence="3">JCM 19239</strain>
    </source>
</reference>
<protein>
    <submittedName>
        <fullName evidence="2">Probable sensor/response regulator hybrid</fullName>
    </submittedName>
</protein>
<keyword evidence="3" id="KW-1185">Reference proteome</keyword>
<reference evidence="3" key="2">
    <citation type="submission" date="2014-09" db="EMBL/GenBank/DDBJ databases">
        <authorList>
            <consortium name="NBRP consortium"/>
            <person name="Sawabe T."/>
            <person name="Meirelles P."/>
            <person name="Nakanishi M."/>
            <person name="Sayaka M."/>
            <person name="Hattori M."/>
            <person name="Ohkuma M."/>
        </authorList>
    </citation>
    <scope>NUCLEOTIDE SEQUENCE [LARGE SCALE GENOMIC DNA]</scope>
    <source>
        <strain evidence="3">JCM 19239</strain>
    </source>
</reference>
<name>A0ABQ0JIR3_9VIBR</name>
<dbReference type="EMBL" id="BBMS01000047">
    <property type="protein sequence ID" value="GAL28662.1"/>
    <property type="molecule type" value="Genomic_DNA"/>
</dbReference>
<comment type="caution">
    <text evidence="2">The sequence shown here is derived from an EMBL/GenBank/DDBJ whole genome shotgun (WGS) entry which is preliminary data.</text>
</comment>
<sequence>MPSSSAIERKLKREIAARKAAEALLEEKSLELFNANQQLEVALKQTEARSEASFLR</sequence>
<keyword evidence="1" id="KW-0175">Coiled coil</keyword>
<dbReference type="Proteomes" id="UP000029223">
    <property type="component" value="Unassembled WGS sequence"/>
</dbReference>
<feature type="coiled-coil region" evidence="1">
    <location>
        <begin position="18"/>
        <end position="45"/>
    </location>
</feature>
<evidence type="ECO:0000256" key="1">
    <source>
        <dbReference type="SAM" id="Coils"/>
    </source>
</evidence>
<organism evidence="2 3">
    <name type="scientific">Vibrio variabilis</name>
    <dbReference type="NCBI Taxonomy" id="990271"/>
    <lineage>
        <taxon>Bacteria</taxon>
        <taxon>Pseudomonadati</taxon>
        <taxon>Pseudomonadota</taxon>
        <taxon>Gammaproteobacteria</taxon>
        <taxon>Vibrionales</taxon>
        <taxon>Vibrionaceae</taxon>
        <taxon>Vibrio</taxon>
    </lineage>
</organism>
<evidence type="ECO:0000313" key="2">
    <source>
        <dbReference type="EMBL" id="GAL28662.1"/>
    </source>
</evidence>
<accession>A0ABQ0JIR3</accession>
<gene>
    <name evidence="2" type="ORF">JCM19239_2847</name>
</gene>
<proteinExistence type="predicted"/>